<dbReference type="GO" id="GO:0032259">
    <property type="term" value="P:methylation"/>
    <property type="evidence" value="ECO:0007669"/>
    <property type="project" value="UniProtKB-KW"/>
</dbReference>
<evidence type="ECO:0000256" key="4">
    <source>
        <dbReference type="ARBA" id="ARBA00048391"/>
    </source>
</evidence>
<comment type="catalytic activity">
    <reaction evidence="4 5">
        <text>L-glutaminyl-[peptide chain release factor] + S-adenosyl-L-methionine = N(5)-methyl-L-glutaminyl-[peptide chain release factor] + S-adenosyl-L-homocysteine + H(+)</text>
        <dbReference type="Rhea" id="RHEA:42896"/>
        <dbReference type="Rhea" id="RHEA-COMP:10271"/>
        <dbReference type="Rhea" id="RHEA-COMP:10272"/>
        <dbReference type="ChEBI" id="CHEBI:15378"/>
        <dbReference type="ChEBI" id="CHEBI:30011"/>
        <dbReference type="ChEBI" id="CHEBI:57856"/>
        <dbReference type="ChEBI" id="CHEBI:59789"/>
        <dbReference type="ChEBI" id="CHEBI:61891"/>
        <dbReference type="EC" id="2.1.1.297"/>
    </reaction>
</comment>
<dbReference type="PANTHER" id="PTHR18895:SF74">
    <property type="entry name" value="MTRF1L RELEASE FACTOR GLUTAMINE METHYLTRANSFERASE"/>
    <property type="match status" value="1"/>
</dbReference>
<keyword evidence="3 5" id="KW-0949">S-adenosyl-L-methionine</keyword>
<dbReference type="EMBL" id="PFAP01000014">
    <property type="protein sequence ID" value="PIR94203.1"/>
    <property type="molecule type" value="Genomic_DNA"/>
</dbReference>
<proteinExistence type="inferred from homology"/>
<feature type="binding site" evidence="5">
    <location>
        <position position="201"/>
    </location>
    <ligand>
        <name>S-adenosyl-L-methionine</name>
        <dbReference type="ChEBI" id="CHEBI:59789"/>
    </ligand>
</feature>
<dbReference type="InterPro" id="IPR007848">
    <property type="entry name" value="Small_mtfrase_dom"/>
</dbReference>
<evidence type="ECO:0000259" key="7">
    <source>
        <dbReference type="Pfam" id="PF17827"/>
    </source>
</evidence>
<keyword evidence="2 5" id="KW-0808">Transferase</keyword>
<dbReference type="GO" id="GO:0102559">
    <property type="term" value="F:peptide chain release factor N(5)-glutamine methyltransferase activity"/>
    <property type="evidence" value="ECO:0007669"/>
    <property type="project" value="UniProtKB-EC"/>
</dbReference>
<dbReference type="CDD" id="cd02440">
    <property type="entry name" value="AdoMet_MTases"/>
    <property type="match status" value="1"/>
</dbReference>
<dbReference type="InterPro" id="IPR050320">
    <property type="entry name" value="N5-glutamine_MTase"/>
</dbReference>
<evidence type="ECO:0000259" key="6">
    <source>
        <dbReference type="Pfam" id="PF05175"/>
    </source>
</evidence>
<feature type="binding site" evidence="5">
    <location>
        <begin position="126"/>
        <end position="130"/>
    </location>
    <ligand>
        <name>S-adenosyl-L-methionine</name>
        <dbReference type="ChEBI" id="CHEBI:59789"/>
    </ligand>
</feature>
<dbReference type="Proteomes" id="UP000229901">
    <property type="component" value="Unassembled WGS sequence"/>
</dbReference>
<dbReference type="InterPro" id="IPR029063">
    <property type="entry name" value="SAM-dependent_MTases_sf"/>
</dbReference>
<gene>
    <name evidence="5 8" type="primary">prmC</name>
    <name evidence="8" type="ORF">COT97_02635</name>
</gene>
<comment type="function">
    <text evidence="5">Methylates the class 1 translation termination release factors RF1/PrfA and RF2/PrfB on the glutamine residue of the universally conserved GGQ motif.</text>
</comment>
<comment type="similarity">
    <text evidence="5">Belongs to the protein N5-glutamine methyltransferase family. PrmC subfamily.</text>
</comment>
<feature type="domain" description="Release factor glutamine methyltransferase N-terminal" evidence="7">
    <location>
        <begin position="5"/>
        <end position="74"/>
    </location>
</feature>
<comment type="caution">
    <text evidence="5">Lacks conserved residue(s) required for the propagation of feature annotation.</text>
</comment>
<evidence type="ECO:0000256" key="3">
    <source>
        <dbReference type="ARBA" id="ARBA00022691"/>
    </source>
</evidence>
<keyword evidence="1 5" id="KW-0489">Methyltransferase</keyword>
<reference evidence="9" key="1">
    <citation type="submission" date="2017-09" db="EMBL/GenBank/DDBJ databases">
        <title>Depth-based differentiation of microbial function through sediment-hosted aquifers and enrichment of novel symbionts in the deep terrestrial subsurface.</title>
        <authorList>
            <person name="Probst A.J."/>
            <person name="Ladd B."/>
            <person name="Jarett J.K."/>
            <person name="Geller-Mcgrath D.E."/>
            <person name="Sieber C.M.K."/>
            <person name="Emerson J.B."/>
            <person name="Anantharaman K."/>
            <person name="Thomas B.C."/>
            <person name="Malmstrom R."/>
            <person name="Stieglmeier M."/>
            <person name="Klingl A."/>
            <person name="Woyke T."/>
            <person name="Ryan C.M."/>
            <person name="Banfield J.F."/>
        </authorList>
    </citation>
    <scope>NUCLEOTIDE SEQUENCE [LARGE SCALE GENOMIC DNA]</scope>
</reference>
<feature type="binding site" evidence="5">
    <location>
        <position position="159"/>
    </location>
    <ligand>
        <name>S-adenosyl-L-methionine</name>
        <dbReference type="ChEBI" id="CHEBI:59789"/>
    </ligand>
</feature>
<evidence type="ECO:0000313" key="9">
    <source>
        <dbReference type="Proteomes" id="UP000229901"/>
    </source>
</evidence>
<dbReference type="EC" id="2.1.1.297" evidence="5"/>
<accession>A0A2H0V548</accession>
<dbReference type="Gene3D" id="1.10.8.10">
    <property type="entry name" value="DNA helicase RuvA subunit, C-terminal domain"/>
    <property type="match status" value="1"/>
</dbReference>
<dbReference type="SUPFAM" id="SSF53335">
    <property type="entry name" value="S-adenosyl-L-methionine-dependent methyltransferases"/>
    <property type="match status" value="1"/>
</dbReference>
<feature type="domain" description="Methyltransferase small" evidence="6">
    <location>
        <begin position="110"/>
        <end position="210"/>
    </location>
</feature>
<dbReference type="NCBIfam" id="TIGR00536">
    <property type="entry name" value="hemK_fam"/>
    <property type="match status" value="1"/>
</dbReference>
<dbReference type="Pfam" id="PF05175">
    <property type="entry name" value="MTS"/>
    <property type="match status" value="1"/>
</dbReference>
<dbReference type="HAMAP" id="MF_02126">
    <property type="entry name" value="RF_methyltr_PrmC"/>
    <property type="match status" value="1"/>
</dbReference>
<dbReference type="Gene3D" id="3.40.50.150">
    <property type="entry name" value="Vaccinia Virus protein VP39"/>
    <property type="match status" value="1"/>
</dbReference>
<dbReference type="InterPro" id="IPR019874">
    <property type="entry name" value="RF_methyltr_PrmC"/>
</dbReference>
<organism evidence="8 9">
    <name type="scientific">Candidatus Falkowbacteria bacterium CG10_big_fil_rev_8_21_14_0_10_39_11</name>
    <dbReference type="NCBI Taxonomy" id="1974565"/>
    <lineage>
        <taxon>Bacteria</taxon>
        <taxon>Candidatus Falkowiibacteriota</taxon>
    </lineage>
</organism>
<name>A0A2H0V548_9BACT</name>
<protein>
    <recommendedName>
        <fullName evidence="5">Release factor glutamine methyltransferase</fullName>
        <shortName evidence="5">RF MTase</shortName>
        <ecNumber evidence="5">2.1.1.297</ecNumber>
    </recommendedName>
    <alternativeName>
        <fullName evidence="5">N5-glutamine methyltransferase PrmC</fullName>
    </alternativeName>
    <alternativeName>
        <fullName evidence="5">Protein-(glutamine-N5) MTase PrmC</fullName>
    </alternativeName>
    <alternativeName>
        <fullName evidence="5">Protein-glutamine N-methyltransferase PrmC</fullName>
    </alternativeName>
</protein>
<evidence type="ECO:0000313" key="8">
    <source>
        <dbReference type="EMBL" id="PIR94203.1"/>
    </source>
</evidence>
<evidence type="ECO:0000256" key="1">
    <source>
        <dbReference type="ARBA" id="ARBA00022603"/>
    </source>
</evidence>
<dbReference type="InterPro" id="IPR004556">
    <property type="entry name" value="HemK-like"/>
</dbReference>
<comment type="caution">
    <text evidence="8">The sequence shown here is derived from an EMBL/GenBank/DDBJ whole genome shotgun (WGS) entry which is preliminary data.</text>
</comment>
<dbReference type="NCBIfam" id="TIGR03534">
    <property type="entry name" value="RF_mod_PrmC"/>
    <property type="match status" value="1"/>
</dbReference>
<dbReference type="PANTHER" id="PTHR18895">
    <property type="entry name" value="HEMK METHYLTRANSFERASE"/>
    <property type="match status" value="1"/>
</dbReference>
<evidence type="ECO:0000256" key="5">
    <source>
        <dbReference type="HAMAP-Rule" id="MF_02126"/>
    </source>
</evidence>
<dbReference type="AlphaFoldDB" id="A0A2H0V548"/>
<dbReference type="InterPro" id="IPR040758">
    <property type="entry name" value="PrmC_N"/>
</dbReference>
<dbReference type="Pfam" id="PF17827">
    <property type="entry name" value="PrmC_N"/>
    <property type="match status" value="1"/>
</dbReference>
<sequence>MTIKQTLKSAVTKLKKQSIMSAILDAEILLAYILKKNKEYLFTYPEKTLTKNQLSRFNKLIAKRSTGIPIAYLTHHKEFFGLDFYVNKNVLIPRPETELLVDETLKILNLLISQSSNFSPTIADIGTGSGAIPVAIASNVSAIRESRLHSLPIKILATDISKPALKMATKNANLHATKITFLHGNLLTPIKHKKIDIIVANLPYVESTDLKKVTPNTIGLKFEPKDALYSGPDGLDAYRQFFTQAAKLKHKPKFILIEYGGPQQTAELKKIIKAHFPTAKIQNKKDLCGLDRVIIIKL</sequence>
<evidence type="ECO:0000256" key="2">
    <source>
        <dbReference type="ARBA" id="ARBA00022679"/>
    </source>
</evidence>